<proteinExistence type="predicted"/>
<protein>
    <submittedName>
        <fullName evidence="1">Uncharacterized protein</fullName>
    </submittedName>
</protein>
<reference evidence="1" key="1">
    <citation type="submission" date="2018-05" db="EMBL/GenBank/DDBJ databases">
        <authorList>
            <person name="Lanie J.A."/>
            <person name="Ng W.-L."/>
            <person name="Kazmierczak K.M."/>
            <person name="Andrzejewski T.M."/>
            <person name="Davidsen T.M."/>
            <person name="Wayne K.J."/>
            <person name="Tettelin H."/>
            <person name="Glass J.I."/>
            <person name="Rusch D."/>
            <person name="Podicherti R."/>
            <person name="Tsui H.-C.T."/>
            <person name="Winkler M.E."/>
        </authorList>
    </citation>
    <scope>NUCLEOTIDE SEQUENCE</scope>
</reference>
<organism evidence="1">
    <name type="scientific">marine metagenome</name>
    <dbReference type="NCBI Taxonomy" id="408172"/>
    <lineage>
        <taxon>unclassified sequences</taxon>
        <taxon>metagenomes</taxon>
        <taxon>ecological metagenomes</taxon>
    </lineage>
</organism>
<sequence length="62" mass="6764">MKIVVESDDTVVVEFDEDYGAMDPVIENVVIVGAADPIDVPLGCFLTSSIFTPEYSGRIRPM</sequence>
<accession>A0A382U9I9</accession>
<dbReference type="EMBL" id="UINC01142562">
    <property type="protein sequence ID" value="SVD30964.1"/>
    <property type="molecule type" value="Genomic_DNA"/>
</dbReference>
<dbReference type="AlphaFoldDB" id="A0A382U9I9"/>
<evidence type="ECO:0000313" key="1">
    <source>
        <dbReference type="EMBL" id="SVD30964.1"/>
    </source>
</evidence>
<name>A0A382U9I9_9ZZZZ</name>
<gene>
    <name evidence="1" type="ORF">METZ01_LOCUS383818</name>
</gene>